<dbReference type="GO" id="GO:0005997">
    <property type="term" value="P:xylulose metabolic process"/>
    <property type="evidence" value="ECO:0007669"/>
    <property type="project" value="TreeGrafter"/>
</dbReference>
<gene>
    <name evidence="5" type="ORF">J437_LFUL019686</name>
</gene>
<dbReference type="EMBL" id="KZ311363">
    <property type="protein sequence ID" value="KAG8240102.1"/>
    <property type="molecule type" value="Genomic_DNA"/>
</dbReference>
<keyword evidence="3" id="KW-0418">Kinase</keyword>
<dbReference type="PANTHER" id="PTHR10196:SF57">
    <property type="entry name" value="XYLULOSE KINASE"/>
    <property type="match status" value="1"/>
</dbReference>
<dbReference type="GO" id="GO:0005829">
    <property type="term" value="C:cytosol"/>
    <property type="evidence" value="ECO:0007669"/>
    <property type="project" value="TreeGrafter"/>
</dbReference>
<dbReference type="InterPro" id="IPR043129">
    <property type="entry name" value="ATPase_NBD"/>
</dbReference>
<dbReference type="Proteomes" id="UP000792457">
    <property type="component" value="Unassembled WGS sequence"/>
</dbReference>
<dbReference type="Gene3D" id="3.30.420.40">
    <property type="match status" value="2"/>
</dbReference>
<evidence type="ECO:0000256" key="1">
    <source>
        <dbReference type="ARBA" id="ARBA00009156"/>
    </source>
</evidence>
<organism evidence="5 6">
    <name type="scientific">Ladona fulva</name>
    <name type="common">Scarce chaser dragonfly</name>
    <name type="synonym">Libellula fulva</name>
    <dbReference type="NCBI Taxonomy" id="123851"/>
    <lineage>
        <taxon>Eukaryota</taxon>
        <taxon>Metazoa</taxon>
        <taxon>Ecdysozoa</taxon>
        <taxon>Arthropoda</taxon>
        <taxon>Hexapoda</taxon>
        <taxon>Insecta</taxon>
        <taxon>Pterygota</taxon>
        <taxon>Palaeoptera</taxon>
        <taxon>Odonata</taxon>
        <taxon>Epiprocta</taxon>
        <taxon>Anisoptera</taxon>
        <taxon>Libelluloidea</taxon>
        <taxon>Libellulidae</taxon>
        <taxon>Ladona</taxon>
    </lineage>
</organism>
<keyword evidence="2" id="KW-0808">Transferase</keyword>
<reference evidence="5" key="2">
    <citation type="submission" date="2017-10" db="EMBL/GenBank/DDBJ databases">
        <title>Ladona fulva Genome sequencing and assembly.</title>
        <authorList>
            <person name="Murali S."/>
            <person name="Richards S."/>
            <person name="Bandaranaike D."/>
            <person name="Bellair M."/>
            <person name="Blankenburg K."/>
            <person name="Chao H."/>
            <person name="Dinh H."/>
            <person name="Doddapaneni H."/>
            <person name="Dugan-Rocha S."/>
            <person name="Elkadiri S."/>
            <person name="Gnanaolivu R."/>
            <person name="Hernandez B."/>
            <person name="Skinner E."/>
            <person name="Javaid M."/>
            <person name="Lee S."/>
            <person name="Li M."/>
            <person name="Ming W."/>
            <person name="Munidasa M."/>
            <person name="Muniz J."/>
            <person name="Nguyen L."/>
            <person name="Hughes D."/>
            <person name="Osuji N."/>
            <person name="Pu L.-L."/>
            <person name="Puazo M."/>
            <person name="Qu C."/>
            <person name="Quiroz J."/>
            <person name="Raj R."/>
            <person name="Weissenberger G."/>
            <person name="Xin Y."/>
            <person name="Zou X."/>
            <person name="Han Y."/>
            <person name="Worley K."/>
            <person name="Muzny D."/>
            <person name="Gibbs R."/>
        </authorList>
    </citation>
    <scope>NUCLEOTIDE SEQUENCE</scope>
    <source>
        <strain evidence="5">Sampled in the wild</strain>
    </source>
</reference>
<name>A0A8K0KSL8_LADFU</name>
<reference evidence="5" key="1">
    <citation type="submission" date="2013-04" db="EMBL/GenBank/DDBJ databases">
        <authorList>
            <person name="Qu J."/>
            <person name="Murali S.C."/>
            <person name="Bandaranaike D."/>
            <person name="Bellair M."/>
            <person name="Blankenburg K."/>
            <person name="Chao H."/>
            <person name="Dinh H."/>
            <person name="Doddapaneni H."/>
            <person name="Downs B."/>
            <person name="Dugan-Rocha S."/>
            <person name="Elkadiri S."/>
            <person name="Gnanaolivu R.D."/>
            <person name="Hernandez B."/>
            <person name="Javaid M."/>
            <person name="Jayaseelan J.C."/>
            <person name="Lee S."/>
            <person name="Li M."/>
            <person name="Ming W."/>
            <person name="Munidasa M."/>
            <person name="Muniz J."/>
            <person name="Nguyen L."/>
            <person name="Ongeri F."/>
            <person name="Osuji N."/>
            <person name="Pu L.-L."/>
            <person name="Puazo M."/>
            <person name="Qu C."/>
            <person name="Quiroz J."/>
            <person name="Raj R."/>
            <person name="Weissenberger G."/>
            <person name="Xin Y."/>
            <person name="Zou X."/>
            <person name="Han Y."/>
            <person name="Richards S."/>
            <person name="Worley K."/>
            <person name="Muzny D."/>
            <person name="Gibbs R."/>
        </authorList>
    </citation>
    <scope>NUCLEOTIDE SEQUENCE</scope>
    <source>
        <strain evidence="5">Sampled in the wild</strain>
    </source>
</reference>
<dbReference type="SUPFAM" id="SSF53067">
    <property type="entry name" value="Actin-like ATPase domain"/>
    <property type="match status" value="1"/>
</dbReference>
<dbReference type="Pfam" id="PF02782">
    <property type="entry name" value="FGGY_C"/>
    <property type="match status" value="1"/>
</dbReference>
<feature type="domain" description="Carbohydrate kinase FGGY C-terminal" evidence="4">
    <location>
        <begin position="4"/>
        <end position="47"/>
    </location>
</feature>
<dbReference type="OrthoDB" id="1728974at2759"/>
<evidence type="ECO:0000259" key="4">
    <source>
        <dbReference type="Pfam" id="PF02782"/>
    </source>
</evidence>
<dbReference type="AlphaFoldDB" id="A0A8K0KSL8"/>
<comment type="caution">
    <text evidence="5">The sequence shown here is derived from an EMBL/GenBank/DDBJ whole genome shotgun (WGS) entry which is preliminary data.</text>
</comment>
<dbReference type="GO" id="GO:0004856">
    <property type="term" value="F:D-xylulokinase activity"/>
    <property type="evidence" value="ECO:0007669"/>
    <property type="project" value="TreeGrafter"/>
</dbReference>
<evidence type="ECO:0000313" key="6">
    <source>
        <dbReference type="Proteomes" id="UP000792457"/>
    </source>
</evidence>
<dbReference type="InterPro" id="IPR018485">
    <property type="entry name" value="FGGY_C"/>
</dbReference>
<evidence type="ECO:0000256" key="3">
    <source>
        <dbReference type="ARBA" id="ARBA00022777"/>
    </source>
</evidence>
<protein>
    <recommendedName>
        <fullName evidence="4">Carbohydrate kinase FGGY C-terminal domain-containing protein</fullName>
    </recommendedName>
</protein>
<accession>A0A8K0KSL8</accession>
<feature type="non-terminal residue" evidence="5">
    <location>
        <position position="1"/>
    </location>
</feature>
<comment type="similarity">
    <text evidence="1">Belongs to the FGGY kinase family.</text>
</comment>
<evidence type="ECO:0000313" key="5">
    <source>
        <dbReference type="EMBL" id="KAG8240102.1"/>
    </source>
</evidence>
<keyword evidence="6" id="KW-1185">Reference proteome</keyword>
<evidence type="ECO:0000256" key="2">
    <source>
        <dbReference type="ARBA" id="ARBA00022679"/>
    </source>
</evidence>
<dbReference type="PANTHER" id="PTHR10196">
    <property type="entry name" value="SUGAR KINASE"/>
    <property type="match status" value="1"/>
</dbReference>
<sequence>DSQTRVLATGGASSNKAILQVLADVFNAPVYVQESANSAVLGAAYQAKQGHLLGSDAGDNEESHEAITACLPEPTLACSPFQDAAEIYDPMVIRYRKIISMIESQ</sequence>
<proteinExistence type="inferred from homology"/>